<dbReference type="InterPro" id="IPR036322">
    <property type="entry name" value="WD40_repeat_dom_sf"/>
</dbReference>
<dbReference type="InterPro" id="IPR011047">
    <property type="entry name" value="Quinoprotein_ADH-like_sf"/>
</dbReference>
<dbReference type="PROSITE" id="PS50294">
    <property type="entry name" value="WD_REPEATS_REGION"/>
    <property type="match status" value="10"/>
</dbReference>
<sequence length="1266" mass="135855">MENARTRFAARLRELRTAAGLTVRGLEIASARTPRRRPGEDAIQLASSTIDGMTSRRAPTRPERHNFEVFVDTCLRVAAQTGRVLPPELADRGRWDEAYQALREETEARPKAARAPRAAAEAAPYRGLESYGSADERWFFGRDDLVEALMDRAGDGGLLVVTGASGAGKSSVLRAGLVPALARAGNRGTVLLEPGDDPLASLRRLLGGTASDPPADSSVGALAERARRRWRGEVVIVDQFEEVFSAPDDQRRAFLAALAVLAGTGGAQAVVLGVRADFFGQCAACPELVPALEQPVVVAPMDRDRLLEVIQGPARVAGLRLEDGLAELLLEDLRSDRDHADAVGVLPLLSHALLQTWHHRQDGTLTFAGYRATGGINRSLAQTADAAVDELGLGGRRAARRLLTRLVQLGADAPDTARRLPLDDAVRDEQDGEPTRKVLDHLVRARLLTVDHRSVQIAHEALIRGWPRLRLWLEEDRAELLTRQRLATDAADWEASGRDPAYLYASTRLSGALALREVGAVAAGFLDEARRADARRSRRRRATTAVLAGSLVVALIAAVAAVLLYGDARAQTAQAVSRQLAAQTKFVAETDPATALRLSATAWRVSPTDEARQAMLDTLANPARQILAGHIYWVYSVAYARTGGIMATGGGDTMVRLWDARGYGQLGAPLAGHVEHVTSVVFSRDSRTLASGSLDGTARLWNVATRRQAGDPIDLRPAQIHSVALTADGATLATAATDGTVRLWRVSDHRQLAEFTRTNQVFYGVAFSPDGSRLAAAGSDGTHLWDVATRESLAHLPVPAGQRVNAVAFGPHGTVLATAHSDGVARLWDTRTHERLAELSGHAGEVRALAFDRDGELLATGGDDREARLWDVRSGRPVRQPLTGHTDRIFGLAFSPEGPELATANADRTVRIWDVSVRRQIGTAFGDHTAEVNDLVFTPDGATLASAGADRRLGLWNVAEQIPIGPPYQLPWEVLNVDISRDGELLAAASGERPILPEGGFAPGNGDGDVRLWNLATREQLGPPLAAGGPVVAAVAFSPVAPLMATAGFDNKAHLWDLATRSEVGEPFVGHITWVKSVAFSPDGRTLVTTALDNTILLWETATGKQLGPPLGGHHNWVKGAAFHPRGDLIATVADDRTARLWDIGTRGQRGHSMTGHADGYLNGLAFSPDGSTLVTAGQDGTVRFWDVATQLQTGPPLWHPKPVRAVAFNREGDRLATGADDGRIRLWDVTPVPDPFAAVCAAAGRSLTAGEWRRYLPGQDYMKVC</sequence>
<dbReference type="SUPFAM" id="SSF50978">
    <property type="entry name" value="WD40 repeat-like"/>
    <property type="match status" value="1"/>
</dbReference>
<keyword evidence="1 3" id="KW-0853">WD repeat</keyword>
<feature type="repeat" description="WD" evidence="3">
    <location>
        <begin position="627"/>
        <end position="659"/>
    </location>
</feature>
<dbReference type="SUPFAM" id="SSF50998">
    <property type="entry name" value="Quinoprotein alcohol dehydrogenase-like"/>
    <property type="match status" value="1"/>
</dbReference>
<dbReference type="PROSITE" id="PS00678">
    <property type="entry name" value="WD_REPEATS_1"/>
    <property type="match status" value="10"/>
</dbReference>
<feature type="repeat" description="WD" evidence="3">
    <location>
        <begin position="925"/>
        <end position="958"/>
    </location>
</feature>
<dbReference type="PROSITE" id="PS50082">
    <property type="entry name" value="WD_REPEATS_2"/>
    <property type="match status" value="12"/>
</dbReference>
<dbReference type="SUPFAM" id="SSF52540">
    <property type="entry name" value="P-loop containing nucleoside triphosphate hydrolases"/>
    <property type="match status" value="1"/>
</dbReference>
<evidence type="ECO:0000256" key="4">
    <source>
        <dbReference type="SAM" id="Phobius"/>
    </source>
</evidence>
<reference evidence="6 7" key="1">
    <citation type="submission" date="2020-07" db="EMBL/GenBank/DDBJ databases">
        <title>Genomic Encyclopedia of Type Strains, Phase IV (KMG-IV): sequencing the most valuable type-strain genomes for metagenomic binning, comparative biology and taxonomic classification.</title>
        <authorList>
            <person name="Goeker M."/>
        </authorList>
    </citation>
    <scope>NUCLEOTIDE SEQUENCE [LARGE SCALE GENOMIC DNA]</scope>
    <source>
        <strain evidence="6 7">DSM 45533</strain>
    </source>
</reference>
<feature type="repeat" description="WD" evidence="3">
    <location>
        <begin position="1068"/>
        <end position="1109"/>
    </location>
</feature>
<feature type="repeat" description="WD" evidence="3">
    <location>
        <begin position="1162"/>
        <end position="1190"/>
    </location>
</feature>
<dbReference type="EMBL" id="JACDUR010000002">
    <property type="protein sequence ID" value="MBA2890244.1"/>
    <property type="molecule type" value="Genomic_DNA"/>
</dbReference>
<feature type="domain" description="Novel STAND NTPase 1" evidence="5">
    <location>
        <begin position="124"/>
        <end position="500"/>
    </location>
</feature>
<feature type="repeat" description="WD" evidence="3">
    <location>
        <begin position="882"/>
        <end position="923"/>
    </location>
</feature>
<evidence type="ECO:0000313" key="7">
    <source>
        <dbReference type="Proteomes" id="UP000530928"/>
    </source>
</evidence>
<comment type="caution">
    <text evidence="6">The sequence shown here is derived from an EMBL/GenBank/DDBJ whole genome shotgun (WGS) entry which is preliminary data.</text>
</comment>
<dbReference type="Pfam" id="PF00400">
    <property type="entry name" value="WD40"/>
    <property type="match status" value="13"/>
</dbReference>
<dbReference type="InterPro" id="IPR019775">
    <property type="entry name" value="WD40_repeat_CS"/>
</dbReference>
<feature type="repeat" description="WD" evidence="3">
    <location>
        <begin position="670"/>
        <end position="711"/>
    </location>
</feature>
<feature type="repeat" description="WD" evidence="3">
    <location>
        <begin position="1200"/>
        <end position="1230"/>
    </location>
</feature>
<dbReference type="PRINTS" id="PR00320">
    <property type="entry name" value="GPROTEINBRPT"/>
</dbReference>
<evidence type="ECO:0000313" key="6">
    <source>
        <dbReference type="EMBL" id="MBA2890244.1"/>
    </source>
</evidence>
<organism evidence="6 7">
    <name type="scientific">Nonomuraea soli</name>
    <dbReference type="NCBI Taxonomy" id="1032476"/>
    <lineage>
        <taxon>Bacteria</taxon>
        <taxon>Bacillati</taxon>
        <taxon>Actinomycetota</taxon>
        <taxon>Actinomycetes</taxon>
        <taxon>Streptosporangiales</taxon>
        <taxon>Streptosporangiaceae</taxon>
        <taxon>Nonomuraea</taxon>
    </lineage>
</organism>
<keyword evidence="4" id="KW-0812">Transmembrane</keyword>
<dbReference type="PANTHER" id="PTHR19848">
    <property type="entry name" value="WD40 REPEAT PROTEIN"/>
    <property type="match status" value="1"/>
</dbReference>
<dbReference type="SMART" id="SM00320">
    <property type="entry name" value="WD40"/>
    <property type="match status" value="13"/>
</dbReference>
<dbReference type="Gene3D" id="2.130.10.10">
    <property type="entry name" value="YVTN repeat-like/Quinoprotein amine dehydrogenase"/>
    <property type="match status" value="5"/>
</dbReference>
<evidence type="ECO:0000256" key="3">
    <source>
        <dbReference type="PROSITE-ProRule" id="PRU00221"/>
    </source>
</evidence>
<dbReference type="CDD" id="cd00200">
    <property type="entry name" value="WD40"/>
    <property type="match status" value="2"/>
</dbReference>
<feature type="repeat" description="WD" evidence="3">
    <location>
        <begin position="1111"/>
        <end position="1144"/>
    </location>
</feature>
<keyword evidence="4" id="KW-1133">Transmembrane helix</keyword>
<feature type="repeat" description="WD" evidence="3">
    <location>
        <begin position="713"/>
        <end position="754"/>
    </location>
</feature>
<evidence type="ECO:0000256" key="2">
    <source>
        <dbReference type="ARBA" id="ARBA00022737"/>
    </source>
</evidence>
<feature type="repeat" description="WD" evidence="3">
    <location>
        <begin position="1025"/>
        <end position="1066"/>
    </location>
</feature>
<feature type="repeat" description="WD" evidence="3">
    <location>
        <begin position="804"/>
        <end position="838"/>
    </location>
</feature>
<keyword evidence="7" id="KW-1185">Reference proteome</keyword>
<keyword evidence="4" id="KW-0472">Membrane</keyword>
<evidence type="ECO:0000259" key="5">
    <source>
        <dbReference type="Pfam" id="PF20703"/>
    </source>
</evidence>
<dbReference type="PANTHER" id="PTHR19848:SF8">
    <property type="entry name" value="F-BOX AND WD REPEAT DOMAIN CONTAINING 7"/>
    <property type="match status" value="1"/>
</dbReference>
<dbReference type="Pfam" id="PF20703">
    <property type="entry name" value="nSTAND1"/>
    <property type="match status" value="1"/>
</dbReference>
<evidence type="ECO:0000256" key="1">
    <source>
        <dbReference type="ARBA" id="ARBA00022574"/>
    </source>
</evidence>
<dbReference type="AlphaFoldDB" id="A0A7W0HNX1"/>
<dbReference type="RefSeq" id="WP_181609086.1">
    <property type="nucleotide sequence ID" value="NZ_BAABAM010000006.1"/>
</dbReference>
<name>A0A7W0HNX1_9ACTN</name>
<accession>A0A7W0HNX1</accession>
<dbReference type="InterPro" id="IPR027417">
    <property type="entry name" value="P-loop_NTPase"/>
</dbReference>
<keyword evidence="2" id="KW-0677">Repeat</keyword>
<dbReference type="InterPro" id="IPR015943">
    <property type="entry name" value="WD40/YVTN_repeat-like_dom_sf"/>
</dbReference>
<protein>
    <submittedName>
        <fullName evidence="6">WD40 repeat protein</fullName>
    </submittedName>
</protein>
<dbReference type="InterPro" id="IPR049052">
    <property type="entry name" value="nSTAND1"/>
</dbReference>
<proteinExistence type="predicted"/>
<dbReference type="InterPro" id="IPR001680">
    <property type="entry name" value="WD40_rpt"/>
</dbReference>
<dbReference type="InterPro" id="IPR020472">
    <property type="entry name" value="WD40_PAC1"/>
</dbReference>
<gene>
    <name evidence="6" type="ORF">HNR30_001585</name>
</gene>
<feature type="repeat" description="WD" evidence="3">
    <location>
        <begin position="839"/>
        <end position="880"/>
    </location>
</feature>
<feature type="transmembrane region" description="Helical" evidence="4">
    <location>
        <begin position="545"/>
        <end position="566"/>
    </location>
</feature>
<dbReference type="Proteomes" id="UP000530928">
    <property type="component" value="Unassembled WGS sequence"/>
</dbReference>